<dbReference type="OrthoDB" id="4951845at2759"/>
<name>A0A8J5I2J5_ZINOF</name>
<dbReference type="FunFam" id="3.40.30.10:FF:000014">
    <property type="entry name" value="Tau class glutathione S-transferase"/>
    <property type="match status" value="1"/>
</dbReference>
<feature type="domain" description="GST N-terminal" evidence="5">
    <location>
        <begin position="5"/>
        <end position="84"/>
    </location>
</feature>
<reference evidence="7 8" key="1">
    <citation type="submission" date="2020-08" db="EMBL/GenBank/DDBJ databases">
        <title>Plant Genome Project.</title>
        <authorList>
            <person name="Zhang R.-G."/>
        </authorList>
    </citation>
    <scope>NUCLEOTIDE SEQUENCE [LARGE SCALE GENOMIC DNA]</scope>
    <source>
        <tissue evidence="7">Rhizome</tissue>
    </source>
</reference>
<gene>
    <name evidence="7" type="ORF">ZIOFF_007839</name>
</gene>
<feature type="domain" description="GST C-terminal" evidence="6">
    <location>
        <begin position="89"/>
        <end position="218"/>
    </location>
</feature>
<dbReference type="CDD" id="cd03058">
    <property type="entry name" value="GST_N_Tau"/>
    <property type="match status" value="1"/>
</dbReference>
<dbReference type="PROSITE" id="PS50405">
    <property type="entry name" value="GST_CTER"/>
    <property type="match status" value="1"/>
</dbReference>
<dbReference type="InterPro" id="IPR010987">
    <property type="entry name" value="Glutathione-S-Trfase_C-like"/>
</dbReference>
<evidence type="ECO:0000259" key="5">
    <source>
        <dbReference type="PROSITE" id="PS50404"/>
    </source>
</evidence>
<sequence>MAEAEQVKVLRFWASPWSFRVELALKLKGVPHEKVEEDLANKSPLLLASNPIHKKIPVLLHNGKAIPESLIILEYIDETWTDNPILPKAPHERGMARFWSRFIDDKCVGACWMSCWTEGETQQMFMEQARACLRILDDELGGRRFFGGESIGLVDISASFFALWLGVLQEVAGISLINGEEFPNLCRWIEGFVASDVVTECLPPRDKLLAVFQSKKQAILATKSMVY</sequence>
<dbReference type="InterPro" id="IPR045073">
    <property type="entry name" value="Omega/Tau-like"/>
</dbReference>
<dbReference type="Proteomes" id="UP000734854">
    <property type="component" value="Unassembled WGS sequence"/>
</dbReference>
<evidence type="ECO:0000256" key="2">
    <source>
        <dbReference type="ARBA" id="ARBA00022679"/>
    </source>
</evidence>
<dbReference type="InterPro" id="IPR004045">
    <property type="entry name" value="Glutathione_S-Trfase_N"/>
</dbReference>
<dbReference type="PROSITE" id="PS50404">
    <property type="entry name" value="GST_NTER"/>
    <property type="match status" value="1"/>
</dbReference>
<dbReference type="SFLD" id="SFLDG00358">
    <property type="entry name" value="Main_(cytGST)"/>
    <property type="match status" value="1"/>
</dbReference>
<evidence type="ECO:0000256" key="3">
    <source>
        <dbReference type="ARBA" id="ARBA00047960"/>
    </source>
</evidence>
<dbReference type="EC" id="2.5.1.18" evidence="1"/>
<evidence type="ECO:0000313" key="7">
    <source>
        <dbReference type="EMBL" id="KAG6533960.1"/>
    </source>
</evidence>
<comment type="caution">
    <text evidence="7">The sequence shown here is derived from an EMBL/GenBank/DDBJ whole genome shotgun (WGS) entry which is preliminary data.</text>
</comment>
<dbReference type="GO" id="GO:0006749">
    <property type="term" value="P:glutathione metabolic process"/>
    <property type="evidence" value="ECO:0007669"/>
    <property type="project" value="InterPro"/>
</dbReference>
<evidence type="ECO:0000256" key="4">
    <source>
        <dbReference type="RuleBase" id="RU003494"/>
    </source>
</evidence>
<dbReference type="EMBL" id="JACMSC010000002">
    <property type="protein sequence ID" value="KAG6533960.1"/>
    <property type="molecule type" value="Genomic_DNA"/>
</dbReference>
<protein>
    <recommendedName>
        <fullName evidence="1">glutathione transferase</fullName>
        <ecNumber evidence="1">2.5.1.18</ecNumber>
    </recommendedName>
</protein>
<comment type="similarity">
    <text evidence="4">Belongs to the GST superfamily.</text>
</comment>
<accession>A0A8J5I2J5</accession>
<dbReference type="FunFam" id="1.20.1050.10:FF:000012">
    <property type="entry name" value="Tau class glutathione S-transferase"/>
    <property type="match status" value="1"/>
</dbReference>
<comment type="catalytic activity">
    <reaction evidence="3">
        <text>RX + glutathione = an S-substituted glutathione + a halide anion + H(+)</text>
        <dbReference type="Rhea" id="RHEA:16437"/>
        <dbReference type="ChEBI" id="CHEBI:15378"/>
        <dbReference type="ChEBI" id="CHEBI:16042"/>
        <dbReference type="ChEBI" id="CHEBI:17792"/>
        <dbReference type="ChEBI" id="CHEBI:57925"/>
        <dbReference type="ChEBI" id="CHEBI:90779"/>
        <dbReference type="EC" id="2.5.1.18"/>
    </reaction>
</comment>
<organism evidence="7 8">
    <name type="scientific">Zingiber officinale</name>
    <name type="common">Ginger</name>
    <name type="synonym">Amomum zingiber</name>
    <dbReference type="NCBI Taxonomy" id="94328"/>
    <lineage>
        <taxon>Eukaryota</taxon>
        <taxon>Viridiplantae</taxon>
        <taxon>Streptophyta</taxon>
        <taxon>Embryophyta</taxon>
        <taxon>Tracheophyta</taxon>
        <taxon>Spermatophyta</taxon>
        <taxon>Magnoliopsida</taxon>
        <taxon>Liliopsida</taxon>
        <taxon>Zingiberales</taxon>
        <taxon>Zingiberaceae</taxon>
        <taxon>Zingiber</taxon>
    </lineage>
</organism>
<dbReference type="InterPro" id="IPR045074">
    <property type="entry name" value="GST_C_Tau"/>
</dbReference>
<dbReference type="Pfam" id="PF00043">
    <property type="entry name" value="GST_C"/>
    <property type="match status" value="1"/>
</dbReference>
<keyword evidence="8" id="KW-1185">Reference proteome</keyword>
<dbReference type="CDD" id="cd03185">
    <property type="entry name" value="GST_C_Tau"/>
    <property type="match status" value="1"/>
</dbReference>
<dbReference type="AlphaFoldDB" id="A0A8J5I2J5"/>
<dbReference type="SFLD" id="SFLDS00019">
    <property type="entry name" value="Glutathione_Transferase_(cytos"/>
    <property type="match status" value="1"/>
</dbReference>
<dbReference type="SFLD" id="SFLDG01152">
    <property type="entry name" value="Main.3:_Omega-_and_Tau-like"/>
    <property type="match status" value="1"/>
</dbReference>
<dbReference type="GO" id="GO:0004364">
    <property type="term" value="F:glutathione transferase activity"/>
    <property type="evidence" value="ECO:0007669"/>
    <property type="project" value="UniProtKB-EC"/>
</dbReference>
<evidence type="ECO:0000313" key="8">
    <source>
        <dbReference type="Proteomes" id="UP000734854"/>
    </source>
</evidence>
<dbReference type="InterPro" id="IPR040079">
    <property type="entry name" value="Glutathione_S-Trfase"/>
</dbReference>
<dbReference type="GO" id="GO:0005737">
    <property type="term" value="C:cytoplasm"/>
    <property type="evidence" value="ECO:0007669"/>
    <property type="project" value="TreeGrafter"/>
</dbReference>
<dbReference type="InterPro" id="IPR004046">
    <property type="entry name" value="GST_C"/>
</dbReference>
<evidence type="ECO:0000256" key="1">
    <source>
        <dbReference type="ARBA" id="ARBA00012452"/>
    </source>
</evidence>
<proteinExistence type="inferred from homology"/>
<evidence type="ECO:0000259" key="6">
    <source>
        <dbReference type="PROSITE" id="PS50405"/>
    </source>
</evidence>
<dbReference type="PANTHER" id="PTHR11260:SF676">
    <property type="entry name" value="GLUTATHIONE S-TRANSFERASE U8"/>
    <property type="match status" value="1"/>
</dbReference>
<dbReference type="SMR" id="A0A8J5I2J5"/>
<keyword evidence="2" id="KW-0808">Transferase</keyword>
<dbReference type="PANTHER" id="PTHR11260">
    <property type="entry name" value="GLUTATHIONE S-TRANSFERASE, GST, SUPERFAMILY, GST DOMAIN CONTAINING"/>
    <property type="match status" value="1"/>
</dbReference>
<dbReference type="Pfam" id="PF02798">
    <property type="entry name" value="GST_N"/>
    <property type="match status" value="1"/>
</dbReference>